<protein>
    <submittedName>
        <fullName evidence="4">Integrase core domain, putative</fullName>
    </submittedName>
</protein>
<dbReference type="Pfam" id="PF22936">
    <property type="entry name" value="Pol_BBD"/>
    <property type="match status" value="1"/>
</dbReference>
<dbReference type="SUPFAM" id="SSF56672">
    <property type="entry name" value="DNA/RNA polymerases"/>
    <property type="match status" value="1"/>
</dbReference>
<feature type="region of interest" description="Disordered" evidence="2">
    <location>
        <begin position="252"/>
        <end position="278"/>
    </location>
</feature>
<feature type="region of interest" description="Disordered" evidence="2">
    <location>
        <begin position="931"/>
        <end position="1042"/>
    </location>
</feature>
<dbReference type="InterPro" id="IPR001878">
    <property type="entry name" value="Znf_CCHC"/>
</dbReference>
<dbReference type="Pfam" id="PF00665">
    <property type="entry name" value="rve"/>
    <property type="match status" value="1"/>
</dbReference>
<feature type="region of interest" description="Disordered" evidence="2">
    <location>
        <begin position="509"/>
        <end position="575"/>
    </location>
</feature>
<proteinExistence type="predicted"/>
<dbReference type="Gene3D" id="3.30.420.10">
    <property type="entry name" value="Ribonuclease H-like superfamily/Ribonuclease H"/>
    <property type="match status" value="1"/>
</dbReference>
<dbReference type="Pfam" id="PF25597">
    <property type="entry name" value="SH3_retrovirus"/>
    <property type="match status" value="1"/>
</dbReference>
<dbReference type="GO" id="GO:0004190">
    <property type="term" value="F:aspartic-type endopeptidase activity"/>
    <property type="evidence" value="ECO:0007669"/>
    <property type="project" value="UniProtKB-KW"/>
</dbReference>
<dbReference type="GO" id="GO:0003676">
    <property type="term" value="F:nucleic acid binding"/>
    <property type="evidence" value="ECO:0007669"/>
    <property type="project" value="InterPro"/>
</dbReference>
<dbReference type="SUPFAM" id="SSF53098">
    <property type="entry name" value="Ribonuclease H-like"/>
    <property type="match status" value="1"/>
</dbReference>
<evidence type="ECO:0000313" key="4">
    <source>
        <dbReference type="EMBL" id="AAX95391.1"/>
    </source>
</evidence>
<dbReference type="PANTHER" id="PTHR11439:SF442">
    <property type="entry name" value="CYSTEINE-RICH RLK (RECEPTOR-LIKE PROTEIN KINASE) 8"/>
    <property type="match status" value="1"/>
</dbReference>
<evidence type="ECO:0000256" key="1">
    <source>
        <dbReference type="ARBA" id="ARBA00022750"/>
    </source>
</evidence>
<dbReference type="Pfam" id="PF07727">
    <property type="entry name" value="RVT_2"/>
    <property type="match status" value="1"/>
</dbReference>
<dbReference type="InterPro" id="IPR036397">
    <property type="entry name" value="RNaseH_sf"/>
</dbReference>
<name>A0A5S6RBI8_ORYSJ</name>
<feature type="domain" description="Integrase catalytic" evidence="3">
    <location>
        <begin position="698"/>
        <end position="867"/>
    </location>
</feature>
<evidence type="ECO:0000313" key="5">
    <source>
        <dbReference type="Proteomes" id="UP000000763"/>
    </source>
</evidence>
<dbReference type="InterPro" id="IPR057670">
    <property type="entry name" value="SH3_retrovirus"/>
</dbReference>
<feature type="compositionally biased region" description="Low complexity" evidence="2">
    <location>
        <begin position="971"/>
        <end position="982"/>
    </location>
</feature>
<feature type="compositionally biased region" description="Polar residues" evidence="2">
    <location>
        <begin position="266"/>
        <end position="275"/>
    </location>
</feature>
<dbReference type="Proteomes" id="UP000000763">
    <property type="component" value="Chromosome 11"/>
</dbReference>
<dbReference type="PANTHER" id="PTHR11439">
    <property type="entry name" value="GAG-POL-RELATED RETROTRANSPOSON"/>
    <property type="match status" value="1"/>
</dbReference>
<dbReference type="CDD" id="cd09272">
    <property type="entry name" value="RNase_HI_RT_Ty1"/>
    <property type="match status" value="1"/>
</dbReference>
<keyword evidence="1" id="KW-0064">Aspartyl protease</keyword>
<feature type="compositionally biased region" description="Acidic residues" evidence="2">
    <location>
        <begin position="956"/>
        <end position="966"/>
    </location>
</feature>
<dbReference type="Pfam" id="PF14223">
    <property type="entry name" value="Retrotran_gag_2"/>
    <property type="match status" value="1"/>
</dbReference>
<feature type="compositionally biased region" description="Basic and acidic residues" evidence="2">
    <location>
        <begin position="254"/>
        <end position="265"/>
    </location>
</feature>
<keyword evidence="1" id="KW-0645">Protease</keyword>
<dbReference type="GO" id="GO:0008270">
    <property type="term" value="F:zinc ion binding"/>
    <property type="evidence" value="ECO:0007669"/>
    <property type="project" value="InterPro"/>
</dbReference>
<keyword evidence="1" id="KW-0378">Hydrolase</keyword>
<dbReference type="InterPro" id="IPR043502">
    <property type="entry name" value="DNA/RNA_pol_sf"/>
</dbReference>
<dbReference type="SMART" id="SM00343">
    <property type="entry name" value="ZnF_C2HC"/>
    <property type="match status" value="2"/>
</dbReference>
<dbReference type="InterPro" id="IPR012337">
    <property type="entry name" value="RNaseH-like_sf"/>
</dbReference>
<sequence length="1584" mass="178721">MATPIRFSTKPHVFDGTDFSHWCSRMQSYIMAEDYDIWRKVSHPYVIPEAINTTAEKTAFEQNCKARNILLSGISRSDYDRVAHFRTAHEIWNALSNFHQGTNNIKELHRDIFKKEYIKFEMKPGEALDDYLSRFNKILSDLRSVDSSYDANYPQSEISRHFLNGDSKSSALVSSSSSLDVDASSSKSSFLAVFNATSDDQLGQIEEEDLALVANRIARAMNNARNRKRGDLNRCFECGSIDHLRLHCPKFGRGKREDKDGEKTNNNKPKGTSQGRKFKENLRRVFDQVYAAFEPSSDVDGESGDDDKGKNISGVYVMVRGESDIEYEDHELKQPHDVLDCSTCNLNKMKLKDALGRVEYMEDVVKNNEVLSCLKCRKSKGVMVDCENCANLEKEVSYLKNSLLIFSDGVGARRGEILVKPDANKTVFKSAGIMSTLSASSSKSNVVHAKPPIVACVAKSSNATNVSNHCEKYTCSFCGKDGHIVGFCFRLAHKQKKEREREITFAKSKWQKSGFPSRKPVRPQWVPRSDRRSVRPANVPRSDRTPVRPAVKPRSDRPPVRPAAHPLSDRPRRNFSENSRIDFARGYMPIGSSGRVSQYWIPKFLLSANPCTEASTSACVLALVARKENVWIVDSGCSRHMTGDKNWFSSLKKASKTESIIFGDASTSAVLVTGLVKVNEKFELKNVVLFEDLKYNLLSVSQIVDENFEVHFKKTGTRVQSVGGKWYVLVIVDNFSRYSWVFFMATKDEAFQHFHSLFLRLDLEFPGSLKRIQSDNGGEFKNASFEQFCNERGLEHEFSSTRVPQQNGVIERKNRVLVEMARTMLDEYNTPRKFWVEVINTACYISNRVFLRSKLGKTSYELRFGHQPKVSHLRVFGCKCFVLKSGNLDKFEARSTNGVFLGYPAHTRGYHVLILETNKIVETCEISFDEASPGTRPDIAGTLSQVQGEDGRIFEGESDDNDDDEGGSAGQTGCQDGQTTGTPPVRPAQEERSDRPGSSAEGSVDTVRDGPPEITTSTSTDTERGSTSEVAAPLHIQRRHPPKQIICNIGERTTRSKVTTHDVCANSAFVASFEPKDVSHALTDESWINAIHEELENFERNKVWTLVEPPSGHNIIGTKWVFKNKQNDDGLIVRNKARLVAQGFTQVEGLDFDETFAPVARIEAIRLFLAFAASKCFKLYQMDVKSAFLNGFIQEEVYVKQPPGFENPDFPNRVFKLSKALYGLKQAPRAWYDRLKNFLLAKGFTIRKVDKTFFVLKHGDNQLFVQIYVDDSIFGCSTHALVVDFAETMRREFEMSMMGELSYFLGLQIKQTPQGTFVHQTKYTKDLLRWFKMENCKPISTPIGSTAVLDPDEDGEAIDQKEYGSMIGSLLYLTASRPDIQFAVCLCARFQASSRASHRQVVKRIMRYLNHTLEFGIWYSTSSSICLSGYSDVDFGGCRIDRKSTSGTCHFLGTSLIAWSSRKQSSVAQSTAESEYVAAANCCSQILWLLSTLKDYGLTFEKVPLFCDNTSAINIAKNPVQHSRTKHIDICFHFLRDHVEKRDVELQFLDTKLQLADIFTKPLDSNRFAFLHGELGIIHPFGMF</sequence>
<accession>A0A5S6RBI8</accession>
<reference evidence="5" key="2">
    <citation type="journal article" date="2008" name="Nucleic Acids Res.">
        <title>The rice annotation project database (RAP-DB): 2008 update.</title>
        <authorList>
            <consortium name="The rice annotation project (RAP)"/>
        </authorList>
    </citation>
    <scope>GENOME REANNOTATION</scope>
    <source>
        <strain evidence="5">cv. Nipponbare</strain>
    </source>
</reference>
<dbReference type="InterPro" id="IPR054722">
    <property type="entry name" value="PolX-like_BBD"/>
</dbReference>
<reference evidence="5" key="1">
    <citation type="journal article" date="2005" name="Nature">
        <title>The map-based sequence of the rice genome.</title>
        <authorList>
            <consortium name="International rice genome sequencing project (IRGSP)"/>
            <person name="Matsumoto T."/>
            <person name="Wu J."/>
            <person name="Kanamori H."/>
            <person name="Katayose Y."/>
            <person name="Fujisawa M."/>
            <person name="Namiki N."/>
            <person name="Mizuno H."/>
            <person name="Yamamoto K."/>
            <person name="Antonio B.A."/>
            <person name="Baba T."/>
            <person name="Sakata K."/>
            <person name="Nagamura Y."/>
            <person name="Aoki H."/>
            <person name="Arikawa K."/>
            <person name="Arita K."/>
            <person name="Bito T."/>
            <person name="Chiden Y."/>
            <person name="Fujitsuka N."/>
            <person name="Fukunaka R."/>
            <person name="Hamada M."/>
            <person name="Harada C."/>
            <person name="Hayashi A."/>
            <person name="Hijishita S."/>
            <person name="Honda M."/>
            <person name="Hosokawa S."/>
            <person name="Ichikawa Y."/>
            <person name="Idonuma A."/>
            <person name="Iijima M."/>
            <person name="Ikeda M."/>
            <person name="Ikeno M."/>
            <person name="Ito K."/>
            <person name="Ito S."/>
            <person name="Ito T."/>
            <person name="Ito Y."/>
            <person name="Ito Y."/>
            <person name="Iwabuchi A."/>
            <person name="Kamiya K."/>
            <person name="Karasawa W."/>
            <person name="Kurita K."/>
            <person name="Katagiri S."/>
            <person name="Kikuta A."/>
            <person name="Kobayashi H."/>
            <person name="Kobayashi N."/>
            <person name="Machita K."/>
            <person name="Maehara T."/>
            <person name="Masukawa M."/>
            <person name="Mizubayashi T."/>
            <person name="Mukai Y."/>
            <person name="Nagasaki H."/>
            <person name="Nagata Y."/>
            <person name="Naito S."/>
            <person name="Nakashima M."/>
            <person name="Nakama Y."/>
            <person name="Nakamichi Y."/>
            <person name="Nakamura M."/>
            <person name="Meguro A."/>
            <person name="Negishi M."/>
            <person name="Ohta I."/>
            <person name="Ohta T."/>
            <person name="Okamoto M."/>
            <person name="Ono N."/>
            <person name="Saji S."/>
            <person name="Sakaguchi M."/>
            <person name="Sakai K."/>
            <person name="Shibata M."/>
            <person name="Shimokawa T."/>
            <person name="Song J."/>
            <person name="Takazaki Y."/>
            <person name="Terasawa K."/>
            <person name="Tsugane M."/>
            <person name="Tsuji K."/>
            <person name="Ueda S."/>
            <person name="Waki K."/>
            <person name="Yamagata H."/>
            <person name="Yamamoto M."/>
            <person name="Yamamoto S."/>
            <person name="Yamane H."/>
            <person name="Yoshiki S."/>
            <person name="Yoshihara R."/>
            <person name="Yukawa K."/>
            <person name="Zhong H."/>
            <person name="Yano M."/>
            <person name="Yuan Q."/>
            <person name="Ouyang S."/>
            <person name="Liu J."/>
            <person name="Jones K.M."/>
            <person name="Gansberger K."/>
            <person name="Moffat K."/>
            <person name="Hill J."/>
            <person name="Bera J."/>
            <person name="Fadrosh D."/>
            <person name="Jin S."/>
            <person name="Johri S."/>
            <person name="Kim M."/>
            <person name="Overton L."/>
            <person name="Reardon M."/>
            <person name="Tsitrin T."/>
            <person name="Vuong H."/>
            <person name="Weaver B."/>
            <person name="Ciecko A."/>
            <person name="Tallon L."/>
            <person name="Jackson J."/>
            <person name="Pai G."/>
            <person name="Aken S.V."/>
            <person name="Utterback T."/>
            <person name="Reidmuller S."/>
            <person name="Feldblyum T."/>
            <person name="Hsiao J."/>
            <person name="Zismann V."/>
            <person name="Iobst S."/>
            <person name="de Vazeille A.R."/>
            <person name="Buell C.R."/>
            <person name="Ying K."/>
            <person name="Li Y."/>
            <person name="Lu T."/>
            <person name="Huang Y."/>
            <person name="Zhao Q."/>
            <person name="Feng Q."/>
            <person name="Zhang L."/>
            <person name="Zhu J."/>
            <person name="Weng Q."/>
            <person name="Mu J."/>
            <person name="Lu Y."/>
            <person name="Fan D."/>
            <person name="Liu Y."/>
            <person name="Guan J."/>
            <person name="Zhang Y."/>
            <person name="Yu S."/>
            <person name="Liu X."/>
            <person name="Zhang Y."/>
            <person name="Hong G."/>
            <person name="Han B."/>
            <person name="Choisne N."/>
            <person name="Demange N."/>
            <person name="Orjeda G."/>
            <person name="Samain S."/>
            <person name="Cattolico L."/>
            <person name="Pelletier E."/>
            <person name="Couloux A."/>
            <person name="Segurens B."/>
            <person name="Wincker P."/>
            <person name="D'Hont A."/>
            <person name="Scarpelli C."/>
            <person name="Weissenbach J."/>
            <person name="Salanoubat M."/>
            <person name="Quetier F."/>
            <person name="Yu Y."/>
            <person name="Kim H.R."/>
            <person name="Rambo T."/>
            <person name="Currie J."/>
            <person name="Collura K."/>
            <person name="Luo M."/>
            <person name="Yang T."/>
            <person name="Ammiraju J.S.S."/>
            <person name="Engler F."/>
            <person name="Soderlund C."/>
            <person name="Wing R.A."/>
            <person name="Palmer L.E."/>
            <person name="de la Bastide M."/>
            <person name="Spiegel L."/>
            <person name="Nascimento L."/>
            <person name="Zutavern T."/>
            <person name="O'Shaughnessy A."/>
            <person name="Dike S."/>
            <person name="Dedhia N."/>
            <person name="Preston R."/>
            <person name="Balija V."/>
            <person name="McCombie W.R."/>
            <person name="Chow T."/>
            <person name="Chen H."/>
            <person name="Chung M."/>
            <person name="Chen C."/>
            <person name="Shaw J."/>
            <person name="Wu H."/>
            <person name="Hsiao K."/>
            <person name="Chao Y."/>
            <person name="Chu M."/>
            <person name="Cheng C."/>
            <person name="Hour A."/>
            <person name="Lee P."/>
            <person name="Lin S."/>
            <person name="Lin Y."/>
            <person name="Liou J."/>
            <person name="Liu S."/>
            <person name="Hsing Y."/>
            <person name="Raghuvanshi S."/>
            <person name="Mohanty A."/>
            <person name="Bharti A.K."/>
            <person name="Gaur A."/>
            <person name="Gupta V."/>
            <person name="Kumar D."/>
            <person name="Ravi V."/>
            <person name="Vij S."/>
            <person name="Kapur A."/>
            <person name="Khurana P."/>
            <person name="Khurana P."/>
            <person name="Khurana J.P."/>
            <person name="Tyagi A.K."/>
            <person name="Gaikwad K."/>
            <person name="Singh A."/>
            <person name="Dalal V."/>
            <person name="Srivastava S."/>
            <person name="Dixit A."/>
            <person name="Pal A.K."/>
            <person name="Ghazi I.A."/>
            <person name="Yadav M."/>
            <person name="Pandit A."/>
            <person name="Bhargava A."/>
            <person name="Sureshbabu K."/>
            <person name="Batra K."/>
            <person name="Sharma T.R."/>
            <person name="Mohapatra T."/>
            <person name="Singh N.K."/>
            <person name="Messing J."/>
            <person name="Nelson A.B."/>
            <person name="Fuks G."/>
            <person name="Kavchok S."/>
            <person name="Keizer G."/>
            <person name="Linton E."/>
            <person name="Llaca V."/>
            <person name="Song R."/>
            <person name="Tanyolac B."/>
            <person name="Young S."/>
            <person name="Ho-Il K."/>
            <person name="Hahn J.H."/>
            <person name="Sangsakoo G."/>
            <person name="Vanavichit A."/>
            <person name="de Mattos Luiz.A.T."/>
            <person name="Zimmer P.D."/>
            <person name="Malone G."/>
            <person name="Dellagostin O."/>
            <person name="de Oliveira A.C."/>
            <person name="Bevan M."/>
            <person name="Bancroft I."/>
            <person name="Minx P."/>
            <person name="Cordum H."/>
            <person name="Wilson R."/>
            <person name="Cheng Z."/>
            <person name="Jin W."/>
            <person name="Jiang J."/>
            <person name="Leong S.A."/>
            <person name="Iwama H."/>
            <person name="Gojobori T."/>
            <person name="Itoh T."/>
            <person name="Niimura Y."/>
            <person name="Fujii Y."/>
            <person name="Habara T."/>
            <person name="Sakai H."/>
            <person name="Sato Y."/>
            <person name="Wilson G."/>
            <person name="Kumar K."/>
            <person name="McCouch S."/>
            <person name="Juretic N."/>
            <person name="Hoen D."/>
            <person name="Wright S."/>
            <person name="Bruskiewich R."/>
            <person name="Bureau T."/>
            <person name="Miyao A."/>
            <person name="Hirochika H."/>
            <person name="Nishikawa T."/>
            <person name="Kadowaki K."/>
            <person name="Sugiura M."/>
            <person name="Burr B."/>
            <person name="Sasaki T."/>
        </authorList>
    </citation>
    <scope>NUCLEOTIDE SEQUENCE [LARGE SCALE GENOMIC DNA]</scope>
    <source>
        <strain evidence="5">cv. Nipponbare</strain>
    </source>
</reference>
<organism evidence="4 5">
    <name type="scientific">Oryza sativa subsp. japonica</name>
    <name type="common">Rice</name>
    <dbReference type="NCBI Taxonomy" id="39947"/>
    <lineage>
        <taxon>Eukaryota</taxon>
        <taxon>Viridiplantae</taxon>
        <taxon>Streptophyta</taxon>
        <taxon>Embryophyta</taxon>
        <taxon>Tracheophyta</taxon>
        <taxon>Spermatophyta</taxon>
        <taxon>Magnoliopsida</taxon>
        <taxon>Liliopsida</taxon>
        <taxon>Poales</taxon>
        <taxon>Poaceae</taxon>
        <taxon>BOP clade</taxon>
        <taxon>Oryzoideae</taxon>
        <taxon>Oryzeae</taxon>
        <taxon>Oryzinae</taxon>
        <taxon>Oryza</taxon>
        <taxon>Oryza sativa</taxon>
    </lineage>
</organism>
<dbReference type="PROSITE" id="PS50994">
    <property type="entry name" value="INTEGRASE"/>
    <property type="match status" value="1"/>
</dbReference>
<evidence type="ECO:0000256" key="2">
    <source>
        <dbReference type="SAM" id="MobiDB-lite"/>
    </source>
</evidence>
<dbReference type="InterPro" id="IPR013103">
    <property type="entry name" value="RVT_2"/>
</dbReference>
<dbReference type="InterPro" id="IPR001584">
    <property type="entry name" value="Integrase_cat-core"/>
</dbReference>
<dbReference type="GO" id="GO:0015074">
    <property type="term" value="P:DNA integration"/>
    <property type="evidence" value="ECO:0007669"/>
    <property type="project" value="InterPro"/>
</dbReference>
<evidence type="ECO:0000259" key="3">
    <source>
        <dbReference type="PROSITE" id="PS50994"/>
    </source>
</evidence>
<dbReference type="EMBL" id="AC135558">
    <property type="protein sequence ID" value="AAX95391.1"/>
    <property type="molecule type" value="Genomic_DNA"/>
</dbReference>